<dbReference type="FunFam" id="3.40.1280.30:FF:000001">
    <property type="entry name" value="tRNA methyltransferase 10 homolog A"/>
    <property type="match status" value="1"/>
</dbReference>
<dbReference type="EC" id="2.1.1.221" evidence="1"/>
<feature type="compositionally biased region" description="Basic and acidic residues" evidence="8">
    <location>
        <begin position="13"/>
        <end position="24"/>
    </location>
</feature>
<name>A0A8I6S2R3_CIMLE</name>
<feature type="region of interest" description="Disordered" evidence="8">
    <location>
        <begin position="268"/>
        <end position="297"/>
    </location>
</feature>
<dbReference type="PIRSF" id="PIRSF016323">
    <property type="entry name" value="tRNA_m1G_mtfrase_met"/>
    <property type="match status" value="1"/>
</dbReference>
<keyword evidence="2" id="KW-0489">Methyltransferase</keyword>
<dbReference type="GO" id="GO:0000049">
    <property type="term" value="F:tRNA binding"/>
    <property type="evidence" value="ECO:0007669"/>
    <property type="project" value="TreeGrafter"/>
</dbReference>
<feature type="binding site" evidence="7">
    <location>
        <position position="220"/>
    </location>
    <ligand>
        <name>S-adenosyl-L-methionine</name>
        <dbReference type="ChEBI" id="CHEBI:59789"/>
    </ligand>
</feature>
<sequence>MMDLDCSSAPKSDSAEDDRGKNELENSTLSKRARKRLLKREKWLQKRPEKRLKEKQKLKMRKKEAKQKNIVLGPSRKVLKQRRMSSSNCKIRVILDFSFDTLMTDKDMHKCVNQMSRCYSENRRCENPLQMYVTNFNGLSKEVIKKHTGYVHWDVNFCTENYLEIFKLEELVYLTSESDNVIEQLEEDKVYIIGAFVDHNAHKGLCLKIAKEQGIRHGRLPINQYMEMKTRQVLSIDQVFAIISKVASCNLSWKEAFMKVLPQRKGAVPKLQSVPEDEGENIEMSVEPQENNKSDAG</sequence>
<dbReference type="InterPro" id="IPR016653">
    <property type="entry name" value="TRM10/TRM10A"/>
</dbReference>
<evidence type="ECO:0000256" key="4">
    <source>
        <dbReference type="ARBA" id="ARBA00022691"/>
    </source>
</evidence>
<dbReference type="AlphaFoldDB" id="A0A8I6S2R3"/>
<evidence type="ECO:0000259" key="9">
    <source>
        <dbReference type="PROSITE" id="PS51675"/>
    </source>
</evidence>
<dbReference type="Gene3D" id="3.40.1280.30">
    <property type="match status" value="1"/>
</dbReference>
<dbReference type="Proteomes" id="UP000494040">
    <property type="component" value="Unassembled WGS sequence"/>
</dbReference>
<comment type="catalytic activity">
    <reaction evidence="5">
        <text>guanosine(9) in tRNA + S-adenosyl-L-methionine = N(1)-methylguanosine(9) in tRNA + S-adenosyl-L-homocysteine + H(+)</text>
        <dbReference type="Rhea" id="RHEA:43156"/>
        <dbReference type="Rhea" id="RHEA-COMP:10367"/>
        <dbReference type="Rhea" id="RHEA-COMP:10368"/>
        <dbReference type="ChEBI" id="CHEBI:15378"/>
        <dbReference type="ChEBI" id="CHEBI:57856"/>
        <dbReference type="ChEBI" id="CHEBI:59789"/>
        <dbReference type="ChEBI" id="CHEBI:73542"/>
        <dbReference type="ChEBI" id="CHEBI:74269"/>
        <dbReference type="EC" id="2.1.1.221"/>
    </reaction>
</comment>
<evidence type="ECO:0000256" key="1">
    <source>
        <dbReference type="ARBA" id="ARBA00012797"/>
    </source>
</evidence>
<dbReference type="GeneID" id="106669640"/>
<feature type="binding site" evidence="7">
    <location>
        <position position="206"/>
    </location>
    <ligand>
        <name>S-adenosyl-L-methionine</name>
        <dbReference type="ChEBI" id="CHEBI:59789"/>
    </ligand>
</feature>
<evidence type="ECO:0000256" key="5">
    <source>
        <dbReference type="ARBA" id="ARBA00048434"/>
    </source>
</evidence>
<dbReference type="GO" id="GO:0005654">
    <property type="term" value="C:nucleoplasm"/>
    <property type="evidence" value="ECO:0007669"/>
    <property type="project" value="TreeGrafter"/>
</dbReference>
<accession>A0A8I6S2R3</accession>
<dbReference type="PANTHER" id="PTHR13563">
    <property type="entry name" value="TRNA (GUANINE-9-) METHYLTRANSFERASE"/>
    <property type="match status" value="1"/>
</dbReference>
<evidence type="ECO:0000313" key="11">
    <source>
        <dbReference type="Proteomes" id="UP000494040"/>
    </source>
</evidence>
<dbReference type="GO" id="GO:0002939">
    <property type="term" value="P:tRNA N1-guanine methylation"/>
    <property type="evidence" value="ECO:0007669"/>
    <property type="project" value="TreeGrafter"/>
</dbReference>
<dbReference type="InterPro" id="IPR038459">
    <property type="entry name" value="MT_TRM10-typ_sf"/>
</dbReference>
<dbReference type="EnsemblMetazoa" id="XM_014399238.2">
    <property type="protein sequence ID" value="XP_014254724.1"/>
    <property type="gene ID" value="LOC106669640"/>
</dbReference>
<dbReference type="KEGG" id="clec:106669640"/>
<evidence type="ECO:0000256" key="3">
    <source>
        <dbReference type="ARBA" id="ARBA00022679"/>
    </source>
</evidence>
<evidence type="ECO:0000256" key="2">
    <source>
        <dbReference type="ARBA" id="ARBA00022603"/>
    </source>
</evidence>
<dbReference type="PROSITE" id="PS51675">
    <property type="entry name" value="SAM_MT_TRM10"/>
    <property type="match status" value="1"/>
</dbReference>
<dbReference type="GO" id="GO:0052905">
    <property type="term" value="F:tRNA (guanosine(9)-N1)-methyltransferase activity"/>
    <property type="evidence" value="ECO:0007669"/>
    <property type="project" value="UniProtKB-EC"/>
</dbReference>
<feature type="compositionally biased region" description="Basic and acidic residues" evidence="8">
    <location>
        <begin position="40"/>
        <end position="49"/>
    </location>
</feature>
<dbReference type="CDD" id="cd18101">
    <property type="entry name" value="Trm10euk_A"/>
    <property type="match status" value="1"/>
</dbReference>
<keyword evidence="3" id="KW-0808">Transferase</keyword>
<proteinExistence type="predicted"/>
<feature type="region of interest" description="Disordered" evidence="8">
    <location>
        <begin position="1"/>
        <end position="49"/>
    </location>
</feature>
<feature type="binding site" evidence="7">
    <location>
        <position position="194"/>
    </location>
    <ligand>
        <name>S-adenosyl-L-methionine</name>
        <dbReference type="ChEBI" id="CHEBI:59789"/>
    </ligand>
</feature>
<feature type="binding site" evidence="7">
    <location>
        <position position="174"/>
    </location>
    <ligand>
        <name>S-adenosyl-L-methionine</name>
        <dbReference type="ChEBI" id="CHEBI:59789"/>
    </ligand>
</feature>
<protein>
    <recommendedName>
        <fullName evidence="1">tRNA (guanine(9)-N(1))-methyltransferase</fullName>
        <ecNumber evidence="1">2.1.1.221</ecNumber>
    </recommendedName>
</protein>
<dbReference type="InterPro" id="IPR028564">
    <property type="entry name" value="MT_TRM10-typ"/>
</dbReference>
<dbReference type="PANTHER" id="PTHR13563:SF13">
    <property type="entry name" value="TRNA METHYLTRANSFERASE 10 HOMOLOG A"/>
    <property type="match status" value="1"/>
</dbReference>
<feature type="domain" description="SAM-dependent MTase TRM10-type" evidence="9">
    <location>
        <begin position="74"/>
        <end position="268"/>
    </location>
</feature>
<keyword evidence="4" id="KW-0949">S-adenosyl-L-methionine</keyword>
<reference evidence="10" key="1">
    <citation type="submission" date="2022-01" db="UniProtKB">
        <authorList>
            <consortium name="EnsemblMetazoa"/>
        </authorList>
    </citation>
    <scope>IDENTIFICATION</scope>
</reference>
<evidence type="ECO:0000256" key="7">
    <source>
        <dbReference type="PIRSR" id="PIRSR016323-2"/>
    </source>
</evidence>
<dbReference type="RefSeq" id="XP_014254724.1">
    <property type="nucleotide sequence ID" value="XM_014399238.2"/>
</dbReference>
<evidence type="ECO:0000256" key="8">
    <source>
        <dbReference type="SAM" id="MobiDB-lite"/>
    </source>
</evidence>
<feature type="active site" description="Proton acceptor" evidence="6">
    <location>
        <position position="198"/>
    </location>
</feature>
<keyword evidence="11" id="KW-1185">Reference proteome</keyword>
<dbReference type="InterPro" id="IPR007356">
    <property type="entry name" value="tRNA_m1G_MeTrfase_euk"/>
</dbReference>
<evidence type="ECO:0000256" key="6">
    <source>
        <dbReference type="PIRSR" id="PIRSR016323-1"/>
    </source>
</evidence>
<dbReference type="OMA" id="FKKNDGW"/>
<evidence type="ECO:0000313" key="10">
    <source>
        <dbReference type="EnsemblMetazoa" id="XP_014254724.1"/>
    </source>
</evidence>
<dbReference type="OrthoDB" id="278300at2759"/>
<organism evidence="10 11">
    <name type="scientific">Cimex lectularius</name>
    <name type="common">Bed bug</name>
    <name type="synonym">Acanthia lectularia</name>
    <dbReference type="NCBI Taxonomy" id="79782"/>
    <lineage>
        <taxon>Eukaryota</taxon>
        <taxon>Metazoa</taxon>
        <taxon>Ecdysozoa</taxon>
        <taxon>Arthropoda</taxon>
        <taxon>Hexapoda</taxon>
        <taxon>Insecta</taxon>
        <taxon>Pterygota</taxon>
        <taxon>Neoptera</taxon>
        <taxon>Paraneoptera</taxon>
        <taxon>Hemiptera</taxon>
        <taxon>Heteroptera</taxon>
        <taxon>Panheteroptera</taxon>
        <taxon>Cimicomorpha</taxon>
        <taxon>Cimicidae</taxon>
        <taxon>Cimex</taxon>
    </lineage>
</organism>